<dbReference type="NCBIfam" id="TIGR02444">
    <property type="entry name" value="TIGR02444 family protein"/>
    <property type="match status" value="1"/>
</dbReference>
<dbReference type="InterPro" id="IPR012659">
    <property type="entry name" value="CHP02444"/>
</dbReference>
<sequence length="156" mass="17793">MPIANLFNHDAFWQFSYAHYFKADVEATCLCLQTFHHGSVNMALLMLWLDDQGYLLTSEQRSQLILALAPTDSLLQQYRTMRRALKPQLDQAGYQQLMDFELAVERQQQHDLIAQLNTLPLSTLAEQGHPTAIATNLVRYCQSLGALSLVEKLQAR</sequence>
<accession>A0A0J8VAX9</accession>
<reference evidence="1 2" key="1">
    <citation type="submission" date="2018-01" db="EMBL/GenBank/DDBJ databases">
        <title>Whole genome sequencing of Histamine producing bacteria.</title>
        <authorList>
            <person name="Butler K."/>
        </authorList>
    </citation>
    <scope>NUCLEOTIDE SEQUENCE [LARGE SCALE GENOMIC DNA]</scope>
    <source>
        <strain evidence="1 2">DSM 24669</strain>
    </source>
</reference>
<dbReference type="STRING" id="680026.AB733_11575"/>
<evidence type="ECO:0000313" key="1">
    <source>
        <dbReference type="EMBL" id="PSW23862.1"/>
    </source>
</evidence>
<protein>
    <submittedName>
        <fullName evidence="1">TIGR02444 family protein</fullName>
    </submittedName>
</protein>
<dbReference type="Pfam" id="PF09523">
    <property type="entry name" value="DUF2390"/>
    <property type="match status" value="1"/>
</dbReference>
<dbReference type="RefSeq" id="WP_048898908.1">
    <property type="nucleotide sequence ID" value="NZ_AP024852.1"/>
</dbReference>
<proteinExistence type="predicted"/>
<organism evidence="1 2">
    <name type="scientific">Photobacterium swingsii</name>
    <dbReference type="NCBI Taxonomy" id="680026"/>
    <lineage>
        <taxon>Bacteria</taxon>
        <taxon>Pseudomonadati</taxon>
        <taxon>Pseudomonadota</taxon>
        <taxon>Gammaproteobacteria</taxon>
        <taxon>Vibrionales</taxon>
        <taxon>Vibrionaceae</taxon>
        <taxon>Photobacterium</taxon>
    </lineage>
</organism>
<dbReference type="OrthoDB" id="5795846at2"/>
<gene>
    <name evidence="1" type="ORF">C9I94_14295</name>
</gene>
<evidence type="ECO:0000313" key="2">
    <source>
        <dbReference type="Proteomes" id="UP000240481"/>
    </source>
</evidence>
<dbReference type="AlphaFoldDB" id="A0A0J8VAX9"/>
<keyword evidence="2" id="KW-1185">Reference proteome</keyword>
<dbReference type="EMBL" id="PYLZ01000007">
    <property type="protein sequence ID" value="PSW23862.1"/>
    <property type="molecule type" value="Genomic_DNA"/>
</dbReference>
<comment type="caution">
    <text evidence="1">The sequence shown here is derived from an EMBL/GenBank/DDBJ whole genome shotgun (WGS) entry which is preliminary data.</text>
</comment>
<name>A0A0J8VAX9_9GAMM</name>
<dbReference type="Proteomes" id="UP000240481">
    <property type="component" value="Unassembled WGS sequence"/>
</dbReference>